<evidence type="ECO:0000256" key="7">
    <source>
        <dbReference type="HAMAP-Rule" id="MF_00108"/>
    </source>
</evidence>
<dbReference type="HAMAP" id="MF_00108">
    <property type="entry name" value="IspD"/>
    <property type="match status" value="1"/>
</dbReference>
<dbReference type="STRING" id="393762.SAMN05660472_02915"/>
<evidence type="ECO:0000256" key="3">
    <source>
        <dbReference type="ARBA" id="ARBA00009789"/>
    </source>
</evidence>
<evidence type="ECO:0000256" key="6">
    <source>
        <dbReference type="ARBA" id="ARBA00023229"/>
    </source>
</evidence>
<evidence type="ECO:0000313" key="8">
    <source>
        <dbReference type="EMBL" id="SDL27102.1"/>
    </source>
</evidence>
<comment type="catalytic activity">
    <reaction evidence="1 7">
        <text>2-C-methyl-D-erythritol 4-phosphate + CTP + H(+) = 4-CDP-2-C-methyl-D-erythritol + diphosphate</text>
        <dbReference type="Rhea" id="RHEA:13429"/>
        <dbReference type="ChEBI" id="CHEBI:15378"/>
        <dbReference type="ChEBI" id="CHEBI:33019"/>
        <dbReference type="ChEBI" id="CHEBI:37563"/>
        <dbReference type="ChEBI" id="CHEBI:57823"/>
        <dbReference type="ChEBI" id="CHEBI:58262"/>
        <dbReference type="EC" id="2.7.7.60"/>
    </reaction>
</comment>
<organism evidence="8 9">
    <name type="scientific">Natronincola ferrireducens</name>
    <dbReference type="NCBI Taxonomy" id="393762"/>
    <lineage>
        <taxon>Bacteria</taxon>
        <taxon>Bacillati</taxon>
        <taxon>Bacillota</taxon>
        <taxon>Clostridia</taxon>
        <taxon>Peptostreptococcales</taxon>
        <taxon>Natronincolaceae</taxon>
        <taxon>Natronincola</taxon>
    </lineage>
</organism>
<feature type="site" description="Transition state stabilizer" evidence="7">
    <location>
        <position position="19"/>
    </location>
</feature>
<feature type="site" description="Positions MEP for the nucleophilic attack" evidence="7">
    <location>
        <position position="159"/>
    </location>
</feature>
<dbReference type="InterPro" id="IPR034683">
    <property type="entry name" value="IspD/TarI"/>
</dbReference>
<evidence type="ECO:0000256" key="2">
    <source>
        <dbReference type="ARBA" id="ARBA00004787"/>
    </source>
</evidence>
<dbReference type="Proteomes" id="UP000198718">
    <property type="component" value="Unassembled WGS sequence"/>
</dbReference>
<dbReference type="EMBL" id="FNFP01000012">
    <property type="protein sequence ID" value="SDL27102.1"/>
    <property type="molecule type" value="Genomic_DNA"/>
</dbReference>
<dbReference type="GO" id="GO:0050518">
    <property type="term" value="F:2-C-methyl-D-erythritol 4-phosphate cytidylyltransferase activity"/>
    <property type="evidence" value="ECO:0007669"/>
    <property type="project" value="UniProtKB-UniRule"/>
</dbReference>
<evidence type="ECO:0000313" key="9">
    <source>
        <dbReference type="Proteomes" id="UP000198718"/>
    </source>
</evidence>
<dbReference type="PROSITE" id="PS01295">
    <property type="entry name" value="ISPD"/>
    <property type="match status" value="1"/>
</dbReference>
<dbReference type="CDD" id="cd02516">
    <property type="entry name" value="CDP-ME_synthetase"/>
    <property type="match status" value="1"/>
</dbReference>
<keyword evidence="6 7" id="KW-0414">Isoprene biosynthesis</keyword>
<dbReference type="SUPFAM" id="SSF53448">
    <property type="entry name" value="Nucleotide-diphospho-sugar transferases"/>
    <property type="match status" value="1"/>
</dbReference>
<feature type="site" description="Positions MEP for the nucleophilic attack" evidence="7">
    <location>
        <position position="215"/>
    </location>
</feature>
<dbReference type="Gene3D" id="3.90.550.10">
    <property type="entry name" value="Spore Coat Polysaccharide Biosynthesis Protein SpsA, Chain A"/>
    <property type="match status" value="1"/>
</dbReference>
<evidence type="ECO:0000256" key="5">
    <source>
        <dbReference type="ARBA" id="ARBA00022695"/>
    </source>
</evidence>
<accession>A0A1G9IPL7</accession>
<dbReference type="EC" id="2.7.7.60" evidence="7"/>
<comment type="pathway">
    <text evidence="2 7">Isoprenoid biosynthesis; isopentenyl diphosphate biosynthesis via DXP pathway; isopentenyl diphosphate from 1-deoxy-D-xylulose 5-phosphate: step 2/6.</text>
</comment>
<dbReference type="Pfam" id="PF01128">
    <property type="entry name" value="IspD"/>
    <property type="match status" value="1"/>
</dbReference>
<comment type="function">
    <text evidence="7">Catalyzes the formation of 4-diphosphocytidyl-2-C-methyl-D-erythritol from CTP and 2-C-methyl-D-erythritol 4-phosphate (MEP).</text>
</comment>
<evidence type="ECO:0000256" key="1">
    <source>
        <dbReference type="ARBA" id="ARBA00001282"/>
    </source>
</evidence>
<dbReference type="NCBIfam" id="TIGR00453">
    <property type="entry name" value="ispD"/>
    <property type="match status" value="1"/>
</dbReference>
<dbReference type="PANTHER" id="PTHR32125:SF4">
    <property type="entry name" value="2-C-METHYL-D-ERYTHRITOL 4-PHOSPHATE CYTIDYLYLTRANSFERASE, CHLOROPLASTIC"/>
    <property type="match status" value="1"/>
</dbReference>
<dbReference type="InterPro" id="IPR029044">
    <property type="entry name" value="Nucleotide-diphossugar_trans"/>
</dbReference>
<sequence>MEAINKVVAIVVAAGKGKRMGNDFNKQYILLKNKPIIAHTLEVFEKSNVIDEVILVVGKEEIDFNQEKIIKRYGFQKISKVIAGGRERQDSVYQGLVEVPKDCDIVVIHDGARPFVKEAMLINSIKTAEVKGAAVIGVPVKDTIKKVKDTLEVMETPERKYLWSIQTPQVFRYELIRKAYEAVIGGDILVTDDAMAVEMLGHPVKIVEGSYENIKITTPEDLIMGERILQKEEV</sequence>
<reference evidence="8 9" key="1">
    <citation type="submission" date="2016-10" db="EMBL/GenBank/DDBJ databases">
        <authorList>
            <person name="de Groot N.N."/>
        </authorList>
    </citation>
    <scope>NUCLEOTIDE SEQUENCE [LARGE SCALE GENOMIC DNA]</scope>
    <source>
        <strain evidence="8 9">DSM 18346</strain>
    </source>
</reference>
<comment type="similarity">
    <text evidence="3 7">Belongs to the IspD/TarI cytidylyltransferase family. IspD subfamily.</text>
</comment>
<dbReference type="GO" id="GO:0019288">
    <property type="term" value="P:isopentenyl diphosphate biosynthetic process, methylerythritol 4-phosphate pathway"/>
    <property type="evidence" value="ECO:0007669"/>
    <property type="project" value="UniProtKB-UniRule"/>
</dbReference>
<keyword evidence="4 7" id="KW-0808">Transferase</keyword>
<dbReference type="PANTHER" id="PTHR32125">
    <property type="entry name" value="2-C-METHYL-D-ERYTHRITOL 4-PHOSPHATE CYTIDYLYLTRANSFERASE, CHLOROPLASTIC"/>
    <property type="match status" value="1"/>
</dbReference>
<proteinExistence type="inferred from homology"/>
<feature type="site" description="Transition state stabilizer" evidence="7">
    <location>
        <position position="26"/>
    </location>
</feature>
<dbReference type="RefSeq" id="WP_090554910.1">
    <property type="nucleotide sequence ID" value="NZ_FNFP01000012.1"/>
</dbReference>
<name>A0A1G9IPL7_9FIRM</name>
<dbReference type="InterPro" id="IPR018294">
    <property type="entry name" value="ISPD_synthase_CS"/>
</dbReference>
<keyword evidence="5 7" id="KW-0548">Nucleotidyltransferase</keyword>
<dbReference type="UniPathway" id="UPA00056">
    <property type="reaction ID" value="UER00093"/>
</dbReference>
<evidence type="ECO:0000256" key="4">
    <source>
        <dbReference type="ARBA" id="ARBA00022679"/>
    </source>
</evidence>
<dbReference type="InterPro" id="IPR001228">
    <property type="entry name" value="IspD"/>
</dbReference>
<gene>
    <name evidence="7" type="primary">ispD</name>
    <name evidence="8" type="ORF">SAMN05660472_02915</name>
</gene>
<dbReference type="FunFam" id="3.90.550.10:FF:000003">
    <property type="entry name" value="2-C-methyl-D-erythritol 4-phosphate cytidylyltransferase"/>
    <property type="match status" value="1"/>
</dbReference>
<protein>
    <recommendedName>
        <fullName evidence="7">2-C-methyl-D-erythritol 4-phosphate cytidylyltransferase</fullName>
        <ecNumber evidence="7">2.7.7.60</ecNumber>
    </recommendedName>
    <alternativeName>
        <fullName evidence="7">4-diphosphocytidyl-2C-methyl-D-erythritol synthase</fullName>
    </alternativeName>
    <alternativeName>
        <fullName evidence="7">MEP cytidylyltransferase</fullName>
        <shortName evidence="7">MCT</shortName>
    </alternativeName>
</protein>
<dbReference type="OrthoDB" id="9806837at2"/>
<dbReference type="AlphaFoldDB" id="A0A1G9IPL7"/>
<dbReference type="InterPro" id="IPR050088">
    <property type="entry name" value="IspD/TarI_cytidylyltransf_bact"/>
</dbReference>
<keyword evidence="9" id="KW-1185">Reference proteome</keyword>